<organism evidence="1 2">
    <name type="scientific">Trifolium medium</name>
    <dbReference type="NCBI Taxonomy" id="97028"/>
    <lineage>
        <taxon>Eukaryota</taxon>
        <taxon>Viridiplantae</taxon>
        <taxon>Streptophyta</taxon>
        <taxon>Embryophyta</taxon>
        <taxon>Tracheophyta</taxon>
        <taxon>Spermatophyta</taxon>
        <taxon>Magnoliopsida</taxon>
        <taxon>eudicotyledons</taxon>
        <taxon>Gunneridae</taxon>
        <taxon>Pentapetalae</taxon>
        <taxon>rosids</taxon>
        <taxon>fabids</taxon>
        <taxon>Fabales</taxon>
        <taxon>Fabaceae</taxon>
        <taxon>Papilionoideae</taxon>
        <taxon>50 kb inversion clade</taxon>
        <taxon>NPAAA clade</taxon>
        <taxon>Hologalegina</taxon>
        <taxon>IRL clade</taxon>
        <taxon>Trifolieae</taxon>
        <taxon>Trifolium</taxon>
    </lineage>
</organism>
<reference evidence="1 2" key="1">
    <citation type="journal article" date="2018" name="Front. Plant Sci.">
        <title>Red Clover (Trifolium pratense) and Zigzag Clover (T. medium) - A Picture of Genomic Similarities and Differences.</title>
        <authorList>
            <person name="Dluhosova J."/>
            <person name="Istvanek J."/>
            <person name="Nedelnik J."/>
            <person name="Repkova J."/>
        </authorList>
    </citation>
    <scope>NUCLEOTIDE SEQUENCE [LARGE SCALE GENOMIC DNA]</scope>
    <source>
        <strain evidence="2">cv. 10/8</strain>
        <tissue evidence="1">Leaf</tissue>
    </source>
</reference>
<sequence>MFSTMLTLLQQQTARLS</sequence>
<accession>A0A392V1B0</accession>
<comment type="caution">
    <text evidence="1">The sequence shown here is derived from an EMBL/GenBank/DDBJ whole genome shotgun (WGS) entry which is preliminary data.</text>
</comment>
<proteinExistence type="predicted"/>
<evidence type="ECO:0000313" key="2">
    <source>
        <dbReference type="Proteomes" id="UP000265520"/>
    </source>
</evidence>
<dbReference type="Proteomes" id="UP000265520">
    <property type="component" value="Unassembled WGS sequence"/>
</dbReference>
<name>A0A392V1B0_9FABA</name>
<dbReference type="EMBL" id="LXQA011030504">
    <property type="protein sequence ID" value="MCI81907.1"/>
    <property type="molecule type" value="Genomic_DNA"/>
</dbReference>
<keyword evidence="2" id="KW-1185">Reference proteome</keyword>
<dbReference type="AlphaFoldDB" id="A0A392V1B0"/>
<evidence type="ECO:0000313" key="1">
    <source>
        <dbReference type="EMBL" id="MCI81907.1"/>
    </source>
</evidence>
<protein>
    <submittedName>
        <fullName evidence="1">Uncharacterized protein</fullName>
    </submittedName>
</protein>
<feature type="non-terminal residue" evidence="1">
    <location>
        <position position="17"/>
    </location>
</feature>